<evidence type="ECO:0000256" key="1">
    <source>
        <dbReference type="SAM" id="Phobius"/>
    </source>
</evidence>
<gene>
    <name evidence="2" type="ORF">B0I33_10494</name>
</gene>
<comment type="caution">
    <text evidence="2">The sequence shown here is derived from an EMBL/GenBank/DDBJ whole genome shotgun (WGS) entry which is preliminary data.</text>
</comment>
<feature type="transmembrane region" description="Helical" evidence="1">
    <location>
        <begin position="56"/>
        <end position="78"/>
    </location>
</feature>
<feature type="transmembrane region" description="Helical" evidence="1">
    <location>
        <begin position="134"/>
        <end position="153"/>
    </location>
</feature>
<evidence type="ECO:0000313" key="2">
    <source>
        <dbReference type="EMBL" id="PRX48280.1"/>
    </source>
</evidence>
<proteinExistence type="predicted"/>
<sequence>MLSRVSWREWLGLAAGLLALASLFLPWTRLHADDPEMRAVLAELPSADVARSAWDSTFFAWFPPLLLLATGLAVLAAGRSATVRASGLPQLWLVAAVVALVCLVLGWVLIAWQFGADQRAVLAAGGVAVDAGPGRFLALVAAVASLLGAGFDVRAARAEARRPRPVTRRRGS</sequence>
<dbReference type="Proteomes" id="UP000238362">
    <property type="component" value="Unassembled WGS sequence"/>
</dbReference>
<keyword evidence="1" id="KW-0472">Membrane</keyword>
<accession>A0A2T0LW78</accession>
<keyword evidence="3" id="KW-1185">Reference proteome</keyword>
<evidence type="ECO:0000313" key="3">
    <source>
        <dbReference type="Proteomes" id="UP000238362"/>
    </source>
</evidence>
<reference evidence="2 3" key="1">
    <citation type="submission" date="2018-03" db="EMBL/GenBank/DDBJ databases">
        <title>Genomic Encyclopedia of Type Strains, Phase III (KMG-III): the genomes of soil and plant-associated and newly described type strains.</title>
        <authorList>
            <person name="Whitman W."/>
        </authorList>
    </citation>
    <scope>NUCLEOTIDE SEQUENCE [LARGE SCALE GENOMIC DNA]</scope>
    <source>
        <strain evidence="2 3">CGMCC 4.7125</strain>
    </source>
</reference>
<protein>
    <submittedName>
        <fullName evidence="2">Uncharacterized protein</fullName>
    </submittedName>
</protein>
<dbReference type="AlphaFoldDB" id="A0A2T0LW78"/>
<dbReference type="EMBL" id="PVNH01000004">
    <property type="protein sequence ID" value="PRX48280.1"/>
    <property type="molecule type" value="Genomic_DNA"/>
</dbReference>
<keyword evidence="1" id="KW-1133">Transmembrane helix</keyword>
<feature type="transmembrane region" description="Helical" evidence="1">
    <location>
        <begin position="90"/>
        <end position="114"/>
    </location>
</feature>
<organism evidence="2 3">
    <name type="scientific">Prauserella shujinwangii</name>
    <dbReference type="NCBI Taxonomy" id="1453103"/>
    <lineage>
        <taxon>Bacteria</taxon>
        <taxon>Bacillati</taxon>
        <taxon>Actinomycetota</taxon>
        <taxon>Actinomycetes</taxon>
        <taxon>Pseudonocardiales</taxon>
        <taxon>Pseudonocardiaceae</taxon>
        <taxon>Prauserella</taxon>
    </lineage>
</organism>
<keyword evidence="1" id="KW-0812">Transmembrane</keyword>
<name>A0A2T0LW78_9PSEU</name>